<keyword evidence="4" id="KW-1015">Disulfide bond</keyword>
<dbReference type="OrthoDB" id="2121326at2759"/>
<name>A0A6G0ZPE0_APHCR</name>
<dbReference type="Pfam" id="PF00085">
    <property type="entry name" value="Thioredoxin"/>
    <property type="match status" value="1"/>
</dbReference>
<keyword evidence="5" id="KW-0676">Redox-active center</keyword>
<dbReference type="PRINTS" id="PR00421">
    <property type="entry name" value="THIOREDOXIN"/>
</dbReference>
<dbReference type="GO" id="GO:0005739">
    <property type="term" value="C:mitochondrion"/>
    <property type="evidence" value="ECO:0007669"/>
    <property type="project" value="TreeGrafter"/>
</dbReference>
<dbReference type="GO" id="GO:0045454">
    <property type="term" value="P:cell redox homeostasis"/>
    <property type="evidence" value="ECO:0007669"/>
    <property type="project" value="TreeGrafter"/>
</dbReference>
<evidence type="ECO:0000259" key="6">
    <source>
        <dbReference type="PROSITE" id="PS51352"/>
    </source>
</evidence>
<dbReference type="PANTHER" id="PTHR43601:SF3">
    <property type="entry name" value="THIOREDOXIN, MITOCHONDRIAL"/>
    <property type="match status" value="1"/>
</dbReference>
<dbReference type="Proteomes" id="UP000478052">
    <property type="component" value="Unassembled WGS sequence"/>
</dbReference>
<dbReference type="SUPFAM" id="SSF52833">
    <property type="entry name" value="Thioredoxin-like"/>
    <property type="match status" value="1"/>
</dbReference>
<dbReference type="AlphaFoldDB" id="A0A6G0ZPE0"/>
<evidence type="ECO:0000313" key="8">
    <source>
        <dbReference type="Proteomes" id="UP000478052"/>
    </source>
</evidence>
<organism evidence="7 8">
    <name type="scientific">Aphis craccivora</name>
    <name type="common">Cowpea aphid</name>
    <dbReference type="NCBI Taxonomy" id="307492"/>
    <lineage>
        <taxon>Eukaryota</taxon>
        <taxon>Metazoa</taxon>
        <taxon>Ecdysozoa</taxon>
        <taxon>Arthropoda</taxon>
        <taxon>Hexapoda</taxon>
        <taxon>Insecta</taxon>
        <taxon>Pterygota</taxon>
        <taxon>Neoptera</taxon>
        <taxon>Paraneoptera</taxon>
        <taxon>Hemiptera</taxon>
        <taxon>Sternorrhyncha</taxon>
        <taxon>Aphidomorpha</taxon>
        <taxon>Aphidoidea</taxon>
        <taxon>Aphididae</taxon>
        <taxon>Aphidini</taxon>
        <taxon>Aphis</taxon>
        <taxon>Aphis</taxon>
    </lineage>
</organism>
<comment type="similarity">
    <text evidence="1">Belongs to the thioredoxin family.</text>
</comment>
<evidence type="ECO:0000256" key="5">
    <source>
        <dbReference type="ARBA" id="ARBA00023284"/>
    </source>
</evidence>
<dbReference type="InterPro" id="IPR013766">
    <property type="entry name" value="Thioredoxin_domain"/>
</dbReference>
<dbReference type="InterPro" id="IPR036249">
    <property type="entry name" value="Thioredoxin-like_sf"/>
</dbReference>
<evidence type="ECO:0000313" key="7">
    <source>
        <dbReference type="EMBL" id="KAF0773423.1"/>
    </source>
</evidence>
<dbReference type="Gene3D" id="3.40.30.10">
    <property type="entry name" value="Glutaredoxin"/>
    <property type="match status" value="1"/>
</dbReference>
<dbReference type="InterPro" id="IPR005746">
    <property type="entry name" value="Thioredoxin"/>
</dbReference>
<keyword evidence="3" id="KW-0249">Electron transport</keyword>
<keyword evidence="2" id="KW-0813">Transport</keyword>
<keyword evidence="8" id="KW-1185">Reference proteome</keyword>
<dbReference type="FunFam" id="3.40.30.10:FF:000001">
    <property type="entry name" value="Thioredoxin"/>
    <property type="match status" value="1"/>
</dbReference>
<accession>A0A6G0ZPE0</accession>
<protein>
    <recommendedName>
        <fullName evidence="6">Thioredoxin domain-containing protein</fullName>
    </recommendedName>
</protein>
<dbReference type="EMBL" id="VUJU01000062">
    <property type="protein sequence ID" value="KAF0773423.1"/>
    <property type="molecule type" value="Genomic_DNA"/>
</dbReference>
<dbReference type="CDD" id="cd02947">
    <property type="entry name" value="TRX_family"/>
    <property type="match status" value="1"/>
</dbReference>
<dbReference type="PANTHER" id="PTHR43601">
    <property type="entry name" value="THIOREDOXIN, MITOCHONDRIAL"/>
    <property type="match status" value="1"/>
</dbReference>
<proteinExistence type="inferred from homology"/>
<evidence type="ECO:0000256" key="2">
    <source>
        <dbReference type="ARBA" id="ARBA00022448"/>
    </source>
</evidence>
<dbReference type="PROSITE" id="PS51352">
    <property type="entry name" value="THIOREDOXIN_2"/>
    <property type="match status" value="1"/>
</dbReference>
<evidence type="ECO:0000256" key="4">
    <source>
        <dbReference type="ARBA" id="ARBA00023157"/>
    </source>
</evidence>
<dbReference type="InterPro" id="IPR017937">
    <property type="entry name" value="Thioredoxin_CS"/>
</dbReference>
<dbReference type="NCBIfam" id="TIGR01068">
    <property type="entry name" value="thioredoxin"/>
    <property type="match status" value="1"/>
</dbReference>
<feature type="domain" description="Thioredoxin" evidence="6">
    <location>
        <begin position="20"/>
        <end position="133"/>
    </location>
</feature>
<dbReference type="PROSITE" id="PS00194">
    <property type="entry name" value="THIOREDOXIN_1"/>
    <property type="match status" value="1"/>
</dbReference>
<evidence type="ECO:0000256" key="1">
    <source>
        <dbReference type="ARBA" id="ARBA00008987"/>
    </source>
</evidence>
<reference evidence="7 8" key="1">
    <citation type="submission" date="2019-08" db="EMBL/GenBank/DDBJ databases">
        <title>Whole genome of Aphis craccivora.</title>
        <authorList>
            <person name="Voronova N.V."/>
            <person name="Shulinski R.S."/>
            <person name="Bandarenka Y.V."/>
            <person name="Zhorov D.G."/>
            <person name="Warner D."/>
        </authorList>
    </citation>
    <scope>NUCLEOTIDE SEQUENCE [LARGE SCALE GENOMIC DNA]</scope>
    <source>
        <strain evidence="7">180601</strain>
        <tissue evidence="7">Whole Body</tissue>
    </source>
</reference>
<comment type="caution">
    <text evidence="7">The sequence shown here is derived from an EMBL/GenBank/DDBJ whole genome shotgun (WGS) entry which is preliminary data.</text>
</comment>
<sequence>MFLNVAKNMSFSKIISRTFSLTTTRHRIIKIQDQEDFNSQVLKSKEPVVIDFFATWCGPCKMLLPRIEKIIEEHNGTIHLVKVDIDDNAEIAMEYGVSVVPELVLMKDGKVQGKMIGLQDEDKLKKFVSKLSESSTEKK</sequence>
<evidence type="ECO:0000256" key="3">
    <source>
        <dbReference type="ARBA" id="ARBA00022982"/>
    </source>
</evidence>
<dbReference type="GO" id="GO:0015035">
    <property type="term" value="F:protein-disulfide reductase activity"/>
    <property type="evidence" value="ECO:0007669"/>
    <property type="project" value="InterPro"/>
</dbReference>
<gene>
    <name evidence="7" type="ORF">FWK35_00006067</name>
</gene>